<evidence type="ECO:0000313" key="1">
    <source>
        <dbReference type="EMBL" id="KAF2442877.1"/>
    </source>
</evidence>
<sequence>MSLALRHVDQALLLSCNFNFRSGIYTSFFRLLPLQHVFLGLVVMISACHRKITSAGDRGSIPRGRVYFCDPVLCCSSSMQWVGMAVTFWSFAM</sequence>
<dbReference type="AlphaFoldDB" id="A0A9P4PF86"/>
<organism evidence="1 2">
    <name type="scientific">Karstenula rhodostoma CBS 690.94</name>
    <dbReference type="NCBI Taxonomy" id="1392251"/>
    <lineage>
        <taxon>Eukaryota</taxon>
        <taxon>Fungi</taxon>
        <taxon>Dikarya</taxon>
        <taxon>Ascomycota</taxon>
        <taxon>Pezizomycotina</taxon>
        <taxon>Dothideomycetes</taxon>
        <taxon>Pleosporomycetidae</taxon>
        <taxon>Pleosporales</taxon>
        <taxon>Massarineae</taxon>
        <taxon>Didymosphaeriaceae</taxon>
        <taxon>Karstenula</taxon>
    </lineage>
</organism>
<dbReference type="EMBL" id="MU001503">
    <property type="protein sequence ID" value="KAF2442877.1"/>
    <property type="molecule type" value="Genomic_DNA"/>
</dbReference>
<gene>
    <name evidence="1" type="ORF">P171DRAFT_51232</name>
</gene>
<keyword evidence="2" id="KW-1185">Reference proteome</keyword>
<name>A0A9P4PF86_9PLEO</name>
<dbReference type="OrthoDB" id="4364131at2759"/>
<proteinExistence type="predicted"/>
<reference evidence="1" key="1">
    <citation type="journal article" date="2020" name="Stud. Mycol.">
        <title>101 Dothideomycetes genomes: a test case for predicting lifestyles and emergence of pathogens.</title>
        <authorList>
            <person name="Haridas S."/>
            <person name="Albert R."/>
            <person name="Binder M."/>
            <person name="Bloem J."/>
            <person name="Labutti K."/>
            <person name="Salamov A."/>
            <person name="Andreopoulos B."/>
            <person name="Baker S."/>
            <person name="Barry K."/>
            <person name="Bills G."/>
            <person name="Bluhm B."/>
            <person name="Cannon C."/>
            <person name="Castanera R."/>
            <person name="Culley D."/>
            <person name="Daum C."/>
            <person name="Ezra D."/>
            <person name="Gonzalez J."/>
            <person name="Henrissat B."/>
            <person name="Kuo A."/>
            <person name="Liang C."/>
            <person name="Lipzen A."/>
            <person name="Lutzoni F."/>
            <person name="Magnuson J."/>
            <person name="Mondo S."/>
            <person name="Nolan M."/>
            <person name="Ohm R."/>
            <person name="Pangilinan J."/>
            <person name="Park H.-J."/>
            <person name="Ramirez L."/>
            <person name="Alfaro M."/>
            <person name="Sun H."/>
            <person name="Tritt A."/>
            <person name="Yoshinaga Y."/>
            <person name="Zwiers L.-H."/>
            <person name="Turgeon B."/>
            <person name="Goodwin S."/>
            <person name="Spatafora J."/>
            <person name="Crous P."/>
            <person name="Grigoriev I."/>
        </authorList>
    </citation>
    <scope>NUCLEOTIDE SEQUENCE</scope>
    <source>
        <strain evidence="1">CBS 690.94</strain>
    </source>
</reference>
<dbReference type="Proteomes" id="UP000799764">
    <property type="component" value="Unassembled WGS sequence"/>
</dbReference>
<comment type="caution">
    <text evidence="1">The sequence shown here is derived from an EMBL/GenBank/DDBJ whole genome shotgun (WGS) entry which is preliminary data.</text>
</comment>
<protein>
    <submittedName>
        <fullName evidence="1">Uncharacterized protein</fullName>
    </submittedName>
</protein>
<accession>A0A9P4PF86</accession>
<evidence type="ECO:0000313" key="2">
    <source>
        <dbReference type="Proteomes" id="UP000799764"/>
    </source>
</evidence>